<organism evidence="1 2">
    <name type="scientific">Gottfriedia endophytica</name>
    <dbReference type="NCBI Taxonomy" id="2820819"/>
    <lineage>
        <taxon>Bacteria</taxon>
        <taxon>Bacillati</taxon>
        <taxon>Bacillota</taxon>
        <taxon>Bacilli</taxon>
        <taxon>Bacillales</taxon>
        <taxon>Bacillaceae</taxon>
        <taxon>Gottfriedia</taxon>
    </lineage>
</organism>
<dbReference type="RefSeq" id="WP_209406446.1">
    <property type="nucleotide sequence ID" value="NZ_JAGIYQ010000009.1"/>
</dbReference>
<dbReference type="EMBL" id="JAGIYQ010000009">
    <property type="protein sequence ID" value="MBP0726134.1"/>
    <property type="molecule type" value="Genomic_DNA"/>
</dbReference>
<keyword evidence="2" id="KW-1185">Reference proteome</keyword>
<proteinExistence type="predicted"/>
<evidence type="ECO:0000313" key="1">
    <source>
        <dbReference type="EMBL" id="MBP0726134.1"/>
    </source>
</evidence>
<evidence type="ECO:0000313" key="2">
    <source>
        <dbReference type="Proteomes" id="UP000682134"/>
    </source>
</evidence>
<comment type="caution">
    <text evidence="1">The sequence shown here is derived from an EMBL/GenBank/DDBJ whole genome shotgun (WGS) entry which is preliminary data.</text>
</comment>
<dbReference type="Proteomes" id="UP000682134">
    <property type="component" value="Unassembled WGS sequence"/>
</dbReference>
<dbReference type="AlphaFoldDB" id="A0A940NPW4"/>
<reference evidence="1" key="1">
    <citation type="submission" date="2021-04" db="EMBL/GenBank/DDBJ databases">
        <title>Genome seq and assembly of Bacillus sp.</title>
        <authorList>
            <person name="Chhetri G."/>
        </authorList>
    </citation>
    <scope>NUCLEOTIDE SEQUENCE</scope>
    <source>
        <strain evidence="1">RG28</strain>
    </source>
</reference>
<name>A0A940NPW4_9BACI</name>
<protein>
    <submittedName>
        <fullName evidence="1">Uncharacterized protein</fullName>
    </submittedName>
</protein>
<accession>A0A940NPW4</accession>
<gene>
    <name evidence="1" type="ORF">J5Y03_13205</name>
</gene>
<sequence>MKKRHRKKLHKNHLIDLVYSVSVSKIWREKLFNSVRYKKYIIDKSQYEGISHQLKKIIINSNLRYFVSIIPQHEAYGWEDWDSSQIYFKFESIEFPNLVDFSANNPEVIE</sequence>